<organism evidence="1">
    <name type="scientific">Physcomitrium patens</name>
    <name type="common">Spreading-leaved earth moss</name>
    <name type="synonym">Physcomitrella patens</name>
    <dbReference type="NCBI Taxonomy" id="3218"/>
    <lineage>
        <taxon>Eukaryota</taxon>
        <taxon>Viridiplantae</taxon>
        <taxon>Streptophyta</taxon>
        <taxon>Embryophyta</taxon>
        <taxon>Bryophyta</taxon>
        <taxon>Bryophytina</taxon>
        <taxon>Bryopsida</taxon>
        <taxon>Funariidae</taxon>
        <taxon>Funariales</taxon>
        <taxon>Funariaceae</taxon>
        <taxon>Physcomitrium</taxon>
    </lineage>
</organism>
<dbReference type="InParanoid" id="A0A2K1L0M9"/>
<sequence length="130" mass="13892">MSCASRSEQSPLFTSCFAVAGSHVRLTGYHAMATREGVREAHQHRGLASSSDVASTVTEPLGQGYQDLVLLFCFIVSAPFVEAASSQHLLKSALFPLLSTRGMFPVLTSAPQHSVDDPTAMDESCVFNEG</sequence>
<dbReference type="Proteomes" id="UP000006727">
    <property type="component" value="Chromosome 2"/>
</dbReference>
<proteinExistence type="predicted"/>
<dbReference type="PaxDb" id="3218-PP1S237_8V6.1"/>
<gene>
    <name evidence="1" type="ORF">PHYPA_002366</name>
</gene>
<dbReference type="EMBL" id="ABEU02000002">
    <property type="protein sequence ID" value="PNR59575.1"/>
    <property type="molecule type" value="Genomic_DNA"/>
</dbReference>
<name>A0A2K1L0M9_PHYPA</name>
<reference evidence="1 3" key="1">
    <citation type="journal article" date="2008" name="Science">
        <title>The Physcomitrella genome reveals evolutionary insights into the conquest of land by plants.</title>
        <authorList>
            <person name="Rensing S."/>
            <person name="Lang D."/>
            <person name="Zimmer A."/>
            <person name="Terry A."/>
            <person name="Salamov A."/>
            <person name="Shapiro H."/>
            <person name="Nishiyama T."/>
            <person name="Perroud P.-F."/>
            <person name="Lindquist E."/>
            <person name="Kamisugi Y."/>
            <person name="Tanahashi T."/>
            <person name="Sakakibara K."/>
            <person name="Fujita T."/>
            <person name="Oishi K."/>
            <person name="Shin-I T."/>
            <person name="Kuroki Y."/>
            <person name="Toyoda A."/>
            <person name="Suzuki Y."/>
            <person name="Hashimoto A."/>
            <person name="Yamaguchi K."/>
            <person name="Sugano A."/>
            <person name="Kohara Y."/>
            <person name="Fujiyama A."/>
            <person name="Anterola A."/>
            <person name="Aoki S."/>
            <person name="Ashton N."/>
            <person name="Barbazuk W.B."/>
            <person name="Barker E."/>
            <person name="Bennetzen J."/>
            <person name="Bezanilla M."/>
            <person name="Blankenship R."/>
            <person name="Cho S.H."/>
            <person name="Dutcher S."/>
            <person name="Estelle M."/>
            <person name="Fawcett J.A."/>
            <person name="Gundlach H."/>
            <person name="Hanada K."/>
            <person name="Heyl A."/>
            <person name="Hicks K.A."/>
            <person name="Hugh J."/>
            <person name="Lohr M."/>
            <person name="Mayer K."/>
            <person name="Melkozernov A."/>
            <person name="Murata T."/>
            <person name="Nelson D."/>
            <person name="Pils B."/>
            <person name="Prigge M."/>
            <person name="Reiss B."/>
            <person name="Renner T."/>
            <person name="Rombauts S."/>
            <person name="Rushton P."/>
            <person name="Sanderfoot A."/>
            <person name="Schween G."/>
            <person name="Shiu S.-H."/>
            <person name="Stueber K."/>
            <person name="Theodoulou F.L."/>
            <person name="Tu H."/>
            <person name="Van de Peer Y."/>
            <person name="Verrier P.J."/>
            <person name="Waters E."/>
            <person name="Wood A."/>
            <person name="Yang L."/>
            <person name="Cove D."/>
            <person name="Cuming A."/>
            <person name="Hasebe M."/>
            <person name="Lucas S."/>
            <person name="Mishler D.B."/>
            <person name="Reski R."/>
            <person name="Grigoriev I."/>
            <person name="Quatrano R.S."/>
            <person name="Boore J.L."/>
        </authorList>
    </citation>
    <scope>NUCLEOTIDE SEQUENCE [LARGE SCALE GENOMIC DNA]</scope>
    <source>
        <strain evidence="2 3">cv. Gransden 2004</strain>
    </source>
</reference>
<accession>A0A2K1L0M9</accession>
<dbReference type="AlphaFoldDB" id="A0A2K1L0M9"/>
<evidence type="ECO:0000313" key="3">
    <source>
        <dbReference type="Proteomes" id="UP000006727"/>
    </source>
</evidence>
<evidence type="ECO:0000313" key="1">
    <source>
        <dbReference type="EMBL" id="PNR59575.1"/>
    </source>
</evidence>
<reference evidence="2" key="3">
    <citation type="submission" date="2020-12" db="UniProtKB">
        <authorList>
            <consortium name="EnsemblPlants"/>
        </authorList>
    </citation>
    <scope>IDENTIFICATION</scope>
</reference>
<dbReference type="EnsemblPlants" id="Pp3c2_7830V3.1">
    <property type="protein sequence ID" value="PAC:32934800.CDS.1"/>
    <property type="gene ID" value="Pp3c2_7830"/>
</dbReference>
<protein>
    <submittedName>
        <fullName evidence="1 2">Uncharacterized protein</fullName>
    </submittedName>
</protein>
<dbReference type="Gramene" id="Pp3c2_7830V3.1">
    <property type="protein sequence ID" value="PAC:32934800.CDS.1"/>
    <property type="gene ID" value="Pp3c2_7830"/>
</dbReference>
<evidence type="ECO:0000313" key="2">
    <source>
        <dbReference type="EnsemblPlants" id="PAC:32934800.CDS.1"/>
    </source>
</evidence>
<keyword evidence="3" id="KW-1185">Reference proteome</keyword>
<reference evidence="1 3" key="2">
    <citation type="journal article" date="2018" name="Plant J.">
        <title>The Physcomitrella patens chromosome-scale assembly reveals moss genome structure and evolution.</title>
        <authorList>
            <person name="Lang D."/>
            <person name="Ullrich K.K."/>
            <person name="Murat F."/>
            <person name="Fuchs J."/>
            <person name="Jenkins J."/>
            <person name="Haas F.B."/>
            <person name="Piednoel M."/>
            <person name="Gundlach H."/>
            <person name="Van Bel M."/>
            <person name="Meyberg R."/>
            <person name="Vives C."/>
            <person name="Morata J."/>
            <person name="Symeonidi A."/>
            <person name="Hiss M."/>
            <person name="Muchero W."/>
            <person name="Kamisugi Y."/>
            <person name="Saleh O."/>
            <person name="Blanc G."/>
            <person name="Decker E.L."/>
            <person name="van Gessel N."/>
            <person name="Grimwood J."/>
            <person name="Hayes R.D."/>
            <person name="Graham S.W."/>
            <person name="Gunter L.E."/>
            <person name="McDaniel S.F."/>
            <person name="Hoernstein S.N.W."/>
            <person name="Larsson A."/>
            <person name="Li F.W."/>
            <person name="Perroud P.F."/>
            <person name="Phillips J."/>
            <person name="Ranjan P."/>
            <person name="Rokshar D.S."/>
            <person name="Rothfels C.J."/>
            <person name="Schneider L."/>
            <person name="Shu S."/>
            <person name="Stevenson D.W."/>
            <person name="Thummler F."/>
            <person name="Tillich M."/>
            <person name="Villarreal Aguilar J.C."/>
            <person name="Widiez T."/>
            <person name="Wong G.K."/>
            <person name="Wymore A."/>
            <person name="Zhang Y."/>
            <person name="Zimmer A.D."/>
            <person name="Quatrano R.S."/>
            <person name="Mayer K.F.X."/>
            <person name="Goodstein D."/>
            <person name="Casacuberta J.M."/>
            <person name="Vandepoele K."/>
            <person name="Reski R."/>
            <person name="Cuming A.C."/>
            <person name="Tuskan G.A."/>
            <person name="Maumus F."/>
            <person name="Salse J."/>
            <person name="Schmutz J."/>
            <person name="Rensing S.A."/>
        </authorList>
    </citation>
    <scope>NUCLEOTIDE SEQUENCE [LARGE SCALE GENOMIC DNA]</scope>
    <source>
        <strain evidence="2 3">cv. Gransden 2004</strain>
    </source>
</reference>